<feature type="domain" description="Helicase ATP-binding" evidence="9">
    <location>
        <begin position="120"/>
        <end position="301"/>
    </location>
</feature>
<name>A0AB34JCR6_PRYPA</name>
<feature type="domain" description="Helicase C-terminal" evidence="10">
    <location>
        <begin position="332"/>
        <end position="484"/>
    </location>
</feature>
<dbReference type="PROSITE" id="PS51192">
    <property type="entry name" value="HELICASE_ATP_BIND_1"/>
    <property type="match status" value="1"/>
</dbReference>
<evidence type="ECO:0000313" key="12">
    <source>
        <dbReference type="Proteomes" id="UP001515480"/>
    </source>
</evidence>
<sequence length="709" mass="74543">MKTKESSAIASPRQKKPKPSPSVSPKPKPPAAKRKRAAANEAKEVREAEEAKEEGVEAAEESDSPATESVDDEPRAKQPRRRAEAASRLAFSNFRLSGGTVEALAARGVVALFPIQAAVFDLIYDGHDVIGRARTGMGKTLAFALPVGERLLEARRREAAAGGGGAGRAPLALVMTPTRELAQQVAGEVSGLFAGVETLCVYGGAPMGAQCDALRRGVDVVVGTPGRIKDLAERGVLGLSRVRYVTLDEADQMLDMGFADDMAEILAKCTAEKRQTCLFSATLPPWVREVAPKYMTTPQVVDLVGDADVKASQDVRHVAIAAPARIRERTATINDVISMYASSTGRVIVFCETKAECDELANAEELKLDVKPLHGDIPQSAREKTMAAFRNGKFRVLVATDVAARGLDMLVELVVMNKPPMKKMSGREDTETYVHRSGRTGRAGRKGVCVTLFGPREKAAMLSIERATKNSFEWLSAPNPRTLLKTAAATAASDAAAVAPEACAFFMDAASSLLEEKRGDALAALSAALALATGTMRAPASRSLLTFADGYVTMRATMRQQVHSCGYVWGALRKVLPDGACEGTESIRCMRLTADGYGAVFDIKEELLADEAVRGALEKPMNDWLAVCEEVPPLLESNWTMGADAGKGGKGKGAHKGGGKGGDSPGKGGKGADSPGKGGKGGKGSGGKGGRGSGWGSFGGGGRGGRGSW</sequence>
<accession>A0AB34JCR6</accession>
<dbReference type="Gene3D" id="3.40.50.300">
    <property type="entry name" value="P-loop containing nucleotide triphosphate hydrolases"/>
    <property type="match status" value="2"/>
</dbReference>
<evidence type="ECO:0000256" key="2">
    <source>
        <dbReference type="ARBA" id="ARBA00012552"/>
    </source>
</evidence>
<proteinExistence type="inferred from homology"/>
<feature type="compositionally biased region" description="Gly residues" evidence="8">
    <location>
        <begin position="659"/>
        <end position="709"/>
    </location>
</feature>
<evidence type="ECO:0000259" key="9">
    <source>
        <dbReference type="PROSITE" id="PS51192"/>
    </source>
</evidence>
<dbReference type="SUPFAM" id="SSF52540">
    <property type="entry name" value="P-loop containing nucleoside triphosphate hydrolases"/>
    <property type="match status" value="1"/>
</dbReference>
<dbReference type="SMART" id="SM00487">
    <property type="entry name" value="DEXDc"/>
    <property type="match status" value="1"/>
</dbReference>
<dbReference type="GO" id="GO:0003723">
    <property type="term" value="F:RNA binding"/>
    <property type="evidence" value="ECO:0007669"/>
    <property type="project" value="UniProtKB-KW"/>
</dbReference>
<keyword evidence="6" id="KW-0067">ATP-binding</keyword>
<gene>
    <name evidence="11" type="ORF">AB1Y20_002982</name>
</gene>
<dbReference type="Proteomes" id="UP001515480">
    <property type="component" value="Unassembled WGS sequence"/>
</dbReference>
<evidence type="ECO:0000256" key="8">
    <source>
        <dbReference type="SAM" id="MobiDB-lite"/>
    </source>
</evidence>
<keyword evidence="4" id="KW-0378">Hydrolase</keyword>
<evidence type="ECO:0000256" key="5">
    <source>
        <dbReference type="ARBA" id="ARBA00022806"/>
    </source>
</evidence>
<dbReference type="SUPFAM" id="SSF54928">
    <property type="entry name" value="RNA-binding domain, RBD"/>
    <property type="match status" value="1"/>
</dbReference>
<keyword evidence="7" id="KW-0694">RNA-binding</keyword>
<dbReference type="Pfam" id="PF26142">
    <property type="entry name" value="DD_DDX21-DDX50"/>
    <property type="match status" value="1"/>
</dbReference>
<feature type="compositionally biased region" description="Basic and acidic residues" evidence="8">
    <location>
        <begin position="41"/>
        <end position="55"/>
    </location>
</feature>
<dbReference type="Pfam" id="PF00270">
    <property type="entry name" value="DEAD"/>
    <property type="match status" value="1"/>
</dbReference>
<evidence type="ECO:0000259" key="10">
    <source>
        <dbReference type="PROSITE" id="PS51194"/>
    </source>
</evidence>
<feature type="region of interest" description="Disordered" evidence="8">
    <location>
        <begin position="639"/>
        <end position="709"/>
    </location>
</feature>
<dbReference type="CDD" id="cd00268">
    <property type="entry name" value="DEADc"/>
    <property type="match status" value="1"/>
</dbReference>
<keyword evidence="5" id="KW-0347">Helicase</keyword>
<reference evidence="11 12" key="1">
    <citation type="journal article" date="2024" name="Science">
        <title>Giant polyketide synthase enzymes in the biosynthesis of giant marine polyether toxins.</title>
        <authorList>
            <person name="Fallon T.R."/>
            <person name="Shende V.V."/>
            <person name="Wierzbicki I.H."/>
            <person name="Pendleton A.L."/>
            <person name="Watervoot N.F."/>
            <person name="Auber R.P."/>
            <person name="Gonzalez D.J."/>
            <person name="Wisecaver J.H."/>
            <person name="Moore B.S."/>
        </authorList>
    </citation>
    <scope>NUCLEOTIDE SEQUENCE [LARGE SCALE GENOMIC DNA]</scope>
    <source>
        <strain evidence="11 12">12B1</strain>
    </source>
</reference>
<dbReference type="PROSITE" id="PS51194">
    <property type="entry name" value="HELICASE_CTER"/>
    <property type="match status" value="1"/>
</dbReference>
<dbReference type="CDD" id="cd18787">
    <property type="entry name" value="SF2_C_DEAD"/>
    <property type="match status" value="1"/>
</dbReference>
<dbReference type="SMART" id="SM00490">
    <property type="entry name" value="HELICc"/>
    <property type="match status" value="1"/>
</dbReference>
<dbReference type="InterPro" id="IPR001650">
    <property type="entry name" value="Helicase_C-like"/>
</dbReference>
<dbReference type="InterPro" id="IPR014001">
    <property type="entry name" value="Helicase_ATP-bd"/>
</dbReference>
<dbReference type="InterPro" id="IPR011545">
    <property type="entry name" value="DEAD/DEAH_box_helicase_dom"/>
</dbReference>
<feature type="compositionally biased region" description="Basic and acidic residues" evidence="8">
    <location>
        <begin position="72"/>
        <end position="84"/>
    </location>
</feature>
<dbReference type="PANTHER" id="PTHR47959">
    <property type="entry name" value="ATP-DEPENDENT RNA HELICASE RHLE-RELATED"/>
    <property type="match status" value="1"/>
</dbReference>
<dbReference type="CDD" id="cd12937">
    <property type="entry name" value="GUCT_RH7_like"/>
    <property type="match status" value="1"/>
</dbReference>
<dbReference type="AlphaFoldDB" id="A0AB34JCR6"/>
<dbReference type="EC" id="3.6.4.13" evidence="2"/>
<dbReference type="InterPro" id="IPR044742">
    <property type="entry name" value="DEAD/DEAH_RhlB"/>
</dbReference>
<feature type="compositionally biased region" description="Pro residues" evidence="8">
    <location>
        <begin position="19"/>
        <end position="30"/>
    </location>
</feature>
<comment type="similarity">
    <text evidence="1">Belongs to the DEAD box helicase family. DDX21/DDX50 subfamily.</text>
</comment>
<evidence type="ECO:0000313" key="11">
    <source>
        <dbReference type="EMBL" id="KAL1518695.1"/>
    </source>
</evidence>
<dbReference type="InterPro" id="IPR035979">
    <property type="entry name" value="RBD_domain_sf"/>
</dbReference>
<dbReference type="EMBL" id="JBGBPQ010000010">
    <property type="protein sequence ID" value="KAL1518695.1"/>
    <property type="molecule type" value="Genomic_DNA"/>
</dbReference>
<dbReference type="InterPro" id="IPR050079">
    <property type="entry name" value="DEAD_box_RNA_helicase"/>
</dbReference>
<dbReference type="GO" id="GO:0005829">
    <property type="term" value="C:cytosol"/>
    <property type="evidence" value="ECO:0007669"/>
    <property type="project" value="TreeGrafter"/>
</dbReference>
<protein>
    <recommendedName>
        <fullName evidence="2">RNA helicase</fullName>
        <ecNumber evidence="2">3.6.4.13</ecNumber>
    </recommendedName>
</protein>
<evidence type="ECO:0000256" key="3">
    <source>
        <dbReference type="ARBA" id="ARBA00022741"/>
    </source>
</evidence>
<dbReference type="InterPro" id="IPR027417">
    <property type="entry name" value="P-loop_NTPase"/>
</dbReference>
<feature type="region of interest" description="Disordered" evidence="8">
    <location>
        <begin position="1"/>
        <end position="84"/>
    </location>
</feature>
<dbReference type="GO" id="GO:0005524">
    <property type="term" value="F:ATP binding"/>
    <property type="evidence" value="ECO:0007669"/>
    <property type="project" value="UniProtKB-KW"/>
</dbReference>
<dbReference type="Pfam" id="PF00271">
    <property type="entry name" value="Helicase_C"/>
    <property type="match status" value="1"/>
</dbReference>
<dbReference type="GO" id="GO:0016787">
    <property type="term" value="F:hydrolase activity"/>
    <property type="evidence" value="ECO:0007669"/>
    <property type="project" value="UniProtKB-KW"/>
</dbReference>
<dbReference type="Gene3D" id="3.30.70.2280">
    <property type="match status" value="1"/>
</dbReference>
<dbReference type="PANTHER" id="PTHR47959:SF1">
    <property type="entry name" value="ATP-DEPENDENT RNA HELICASE DBPA"/>
    <property type="match status" value="1"/>
</dbReference>
<dbReference type="InterPro" id="IPR012562">
    <property type="entry name" value="GUCT"/>
</dbReference>
<comment type="caution">
    <text evidence="11">The sequence shown here is derived from an EMBL/GenBank/DDBJ whole genome shotgun (WGS) entry which is preliminary data.</text>
</comment>
<evidence type="ECO:0000256" key="4">
    <source>
        <dbReference type="ARBA" id="ARBA00022801"/>
    </source>
</evidence>
<evidence type="ECO:0000256" key="7">
    <source>
        <dbReference type="ARBA" id="ARBA00022884"/>
    </source>
</evidence>
<evidence type="ECO:0000256" key="6">
    <source>
        <dbReference type="ARBA" id="ARBA00022840"/>
    </source>
</evidence>
<evidence type="ECO:0000256" key="1">
    <source>
        <dbReference type="ARBA" id="ARBA00006517"/>
    </source>
</evidence>
<organism evidence="11 12">
    <name type="scientific">Prymnesium parvum</name>
    <name type="common">Toxic golden alga</name>
    <dbReference type="NCBI Taxonomy" id="97485"/>
    <lineage>
        <taxon>Eukaryota</taxon>
        <taxon>Haptista</taxon>
        <taxon>Haptophyta</taxon>
        <taxon>Prymnesiophyceae</taxon>
        <taxon>Prymnesiales</taxon>
        <taxon>Prymnesiaceae</taxon>
        <taxon>Prymnesium</taxon>
    </lineage>
</organism>
<keyword evidence="12" id="KW-1185">Reference proteome</keyword>
<keyword evidence="3" id="KW-0547">Nucleotide-binding</keyword>
<dbReference type="Pfam" id="PF08152">
    <property type="entry name" value="GUCT"/>
    <property type="match status" value="1"/>
</dbReference>
<feature type="compositionally biased region" description="Basic residues" evidence="8">
    <location>
        <begin position="649"/>
        <end position="658"/>
    </location>
</feature>
<dbReference type="InterPro" id="IPR059027">
    <property type="entry name" value="DD_DDX21-DDX50"/>
</dbReference>
<dbReference type="GO" id="GO:0003724">
    <property type="term" value="F:RNA helicase activity"/>
    <property type="evidence" value="ECO:0007669"/>
    <property type="project" value="UniProtKB-EC"/>
</dbReference>